<comment type="caution">
    <text evidence="2">The sequence shown here is derived from an EMBL/GenBank/DDBJ whole genome shotgun (WGS) entry which is preliminary data.</text>
</comment>
<dbReference type="EMBL" id="MHQB01000012">
    <property type="protein sequence ID" value="OGZ94461.1"/>
    <property type="molecule type" value="Genomic_DNA"/>
</dbReference>
<accession>A0A1G2K7B5</accession>
<gene>
    <name evidence="2" type="ORF">A2131_01500</name>
</gene>
<proteinExistence type="predicted"/>
<evidence type="ECO:0000256" key="1">
    <source>
        <dbReference type="SAM" id="MobiDB-lite"/>
    </source>
</evidence>
<reference evidence="2 3" key="1">
    <citation type="journal article" date="2016" name="Nat. Commun.">
        <title>Thousands of microbial genomes shed light on interconnected biogeochemical processes in an aquifer system.</title>
        <authorList>
            <person name="Anantharaman K."/>
            <person name="Brown C.T."/>
            <person name="Hug L.A."/>
            <person name="Sharon I."/>
            <person name="Castelle C.J."/>
            <person name="Probst A.J."/>
            <person name="Thomas B.C."/>
            <person name="Singh A."/>
            <person name="Wilkins M.J."/>
            <person name="Karaoz U."/>
            <person name="Brodie E.L."/>
            <person name="Williams K.H."/>
            <person name="Hubbard S.S."/>
            <person name="Banfield J.F."/>
        </authorList>
    </citation>
    <scope>NUCLEOTIDE SEQUENCE [LARGE SCALE GENOMIC DNA]</scope>
</reference>
<feature type="region of interest" description="Disordered" evidence="1">
    <location>
        <begin position="1"/>
        <end position="32"/>
    </location>
</feature>
<evidence type="ECO:0000313" key="3">
    <source>
        <dbReference type="Proteomes" id="UP000177392"/>
    </source>
</evidence>
<dbReference type="Proteomes" id="UP000177392">
    <property type="component" value="Unassembled WGS sequence"/>
</dbReference>
<name>A0A1G2K7B5_9BACT</name>
<dbReference type="AlphaFoldDB" id="A0A1G2K7B5"/>
<sequence>MHSPVFPKRTRRKDRKKDSEIRDKNSLPPPSVSVLGRKRILDHFLFEEVVLKSILRPNASAKSYLHYTHADSHTVKKFLWIT</sequence>
<evidence type="ECO:0000313" key="2">
    <source>
        <dbReference type="EMBL" id="OGZ94461.1"/>
    </source>
</evidence>
<protein>
    <submittedName>
        <fullName evidence="2">Uncharacterized protein</fullName>
    </submittedName>
</protein>
<feature type="compositionally biased region" description="Basic and acidic residues" evidence="1">
    <location>
        <begin position="16"/>
        <end position="25"/>
    </location>
</feature>
<organism evidence="2 3">
    <name type="scientific">Candidatus Sungbacteria bacterium GWC2_49_10</name>
    <dbReference type="NCBI Taxonomy" id="1802263"/>
    <lineage>
        <taxon>Bacteria</taxon>
        <taxon>Candidatus Sungiibacteriota</taxon>
    </lineage>
</organism>